<feature type="domain" description="Polymerase/histidinol phosphatase N-terminal" evidence="1">
    <location>
        <begin position="5"/>
        <end position="79"/>
    </location>
</feature>
<evidence type="ECO:0000259" key="1">
    <source>
        <dbReference type="SMART" id="SM00481"/>
    </source>
</evidence>
<gene>
    <name evidence="2" type="ORF">SAMN05444373_100639</name>
</gene>
<dbReference type="SUPFAM" id="SSF89550">
    <property type="entry name" value="PHP domain-like"/>
    <property type="match status" value="1"/>
</dbReference>
<organism evidence="2 3">
    <name type="scientific">Thermoclostridium caenicola</name>
    <dbReference type="NCBI Taxonomy" id="659425"/>
    <lineage>
        <taxon>Bacteria</taxon>
        <taxon>Bacillati</taxon>
        <taxon>Bacillota</taxon>
        <taxon>Clostridia</taxon>
        <taxon>Eubacteriales</taxon>
        <taxon>Oscillospiraceae</taxon>
        <taxon>Thermoclostridium</taxon>
    </lineage>
</organism>
<dbReference type="InterPro" id="IPR050243">
    <property type="entry name" value="PHP_phosphatase"/>
</dbReference>
<reference evidence="2 3" key="1">
    <citation type="submission" date="2016-11" db="EMBL/GenBank/DDBJ databases">
        <authorList>
            <person name="Varghese N."/>
            <person name="Submissions S."/>
        </authorList>
    </citation>
    <scope>NUCLEOTIDE SEQUENCE [LARGE SCALE GENOMIC DNA]</scope>
    <source>
        <strain evidence="2 3">DSM 19027</strain>
    </source>
</reference>
<name>A0A1M6CZQ6_9FIRM</name>
<dbReference type="Gene3D" id="3.20.20.140">
    <property type="entry name" value="Metal-dependent hydrolases"/>
    <property type="match status" value="1"/>
</dbReference>
<dbReference type="SMART" id="SM00481">
    <property type="entry name" value="POLIIIAc"/>
    <property type="match status" value="1"/>
</dbReference>
<dbReference type="AlphaFoldDB" id="A0A1M6CZQ6"/>
<dbReference type="GO" id="GO:0005829">
    <property type="term" value="C:cytosol"/>
    <property type="evidence" value="ECO:0007669"/>
    <property type="project" value="TreeGrafter"/>
</dbReference>
<evidence type="ECO:0000313" key="2">
    <source>
        <dbReference type="EMBL" id="SHI66343.1"/>
    </source>
</evidence>
<dbReference type="Pfam" id="PF02811">
    <property type="entry name" value="PHP"/>
    <property type="match status" value="1"/>
</dbReference>
<evidence type="ECO:0000313" key="3">
    <source>
        <dbReference type="Proteomes" id="UP000324781"/>
    </source>
</evidence>
<keyword evidence="2" id="KW-0378">Hydrolase</keyword>
<dbReference type="Proteomes" id="UP000324781">
    <property type="component" value="Unassembled WGS sequence"/>
</dbReference>
<sequence length="239" mass="26975">MKLVADCHFHTISSGHAYSTLDEYAREASMKGLELIAMTDHGPAMPGSAHIYYFHNLKVIPDYLYEVEILKGMEANIIDRDGSLDITGMDPKELDVLIASYHTPCLKPGTTEENTKTYIGAMKNKYVNIIGHPDDGRIPVDYEELVRAAAEYDVLIEMNNSSLRPIAFRQNARENYMRLLECCEKHKVSIIVNTDAHIHTDIGEFSETLALLRHVGFPRELIANASVERLKKKLVSRRG</sequence>
<dbReference type="EMBL" id="FQZP01000006">
    <property type="protein sequence ID" value="SHI66343.1"/>
    <property type="molecule type" value="Genomic_DNA"/>
</dbReference>
<dbReference type="RefSeq" id="WP_149677912.1">
    <property type="nucleotide sequence ID" value="NZ_FQZP01000006.1"/>
</dbReference>
<dbReference type="GO" id="GO:0008270">
    <property type="term" value="F:zinc ion binding"/>
    <property type="evidence" value="ECO:0007669"/>
    <property type="project" value="TreeGrafter"/>
</dbReference>
<dbReference type="CDD" id="cd07437">
    <property type="entry name" value="PHP_HisPPase_Ycdx_like"/>
    <property type="match status" value="1"/>
</dbReference>
<proteinExistence type="predicted"/>
<dbReference type="OrthoDB" id="9808747at2"/>
<dbReference type="PANTHER" id="PTHR36928">
    <property type="entry name" value="PHOSPHATASE YCDX-RELATED"/>
    <property type="match status" value="1"/>
</dbReference>
<dbReference type="InterPro" id="IPR016195">
    <property type="entry name" value="Pol/histidinol_Pase-like"/>
</dbReference>
<dbReference type="GO" id="GO:0042578">
    <property type="term" value="F:phosphoric ester hydrolase activity"/>
    <property type="evidence" value="ECO:0007669"/>
    <property type="project" value="TreeGrafter"/>
</dbReference>
<dbReference type="PANTHER" id="PTHR36928:SF1">
    <property type="entry name" value="PHOSPHATASE YCDX-RELATED"/>
    <property type="match status" value="1"/>
</dbReference>
<dbReference type="NCBIfam" id="NF006702">
    <property type="entry name" value="PRK09248.1"/>
    <property type="match status" value="1"/>
</dbReference>
<dbReference type="InterPro" id="IPR003141">
    <property type="entry name" value="Pol/His_phosphatase_N"/>
</dbReference>
<protein>
    <submittedName>
        <fullName evidence="2">Putative hydrolase</fullName>
    </submittedName>
</protein>
<accession>A0A1M6CZQ6</accession>
<keyword evidence="3" id="KW-1185">Reference proteome</keyword>
<dbReference type="InterPro" id="IPR004013">
    <property type="entry name" value="PHP_dom"/>
</dbReference>